<keyword evidence="1" id="KW-1133">Transmembrane helix</keyword>
<dbReference type="Proteomes" id="UP001596242">
    <property type="component" value="Unassembled WGS sequence"/>
</dbReference>
<keyword evidence="3" id="KW-1185">Reference proteome</keyword>
<organism evidence="2 3">
    <name type="scientific">Streptomyces pratens</name>
    <dbReference type="NCBI Taxonomy" id="887456"/>
    <lineage>
        <taxon>Bacteria</taxon>
        <taxon>Bacillati</taxon>
        <taxon>Actinomycetota</taxon>
        <taxon>Actinomycetes</taxon>
        <taxon>Kitasatosporales</taxon>
        <taxon>Streptomycetaceae</taxon>
        <taxon>Streptomyces</taxon>
    </lineage>
</organism>
<keyword evidence="1" id="KW-0472">Membrane</keyword>
<evidence type="ECO:0000313" key="2">
    <source>
        <dbReference type="EMBL" id="MFC6059784.1"/>
    </source>
</evidence>
<dbReference type="Pfam" id="PF19690">
    <property type="entry name" value="DUF6191"/>
    <property type="match status" value="1"/>
</dbReference>
<dbReference type="EMBL" id="JBHSPT010000093">
    <property type="protein sequence ID" value="MFC6059784.1"/>
    <property type="molecule type" value="Genomic_DNA"/>
</dbReference>
<reference evidence="3" key="1">
    <citation type="journal article" date="2019" name="Int. J. Syst. Evol. Microbiol.">
        <title>The Global Catalogue of Microorganisms (GCM) 10K type strain sequencing project: providing services to taxonomists for standard genome sequencing and annotation.</title>
        <authorList>
            <consortium name="The Broad Institute Genomics Platform"/>
            <consortium name="The Broad Institute Genome Sequencing Center for Infectious Disease"/>
            <person name="Wu L."/>
            <person name="Ma J."/>
        </authorList>
    </citation>
    <scope>NUCLEOTIDE SEQUENCE [LARGE SCALE GENOMIC DNA]</scope>
    <source>
        <strain evidence="3">JCM 12763</strain>
    </source>
</reference>
<sequence>MSRSSARVCSWWGSSGSARIVGRAIDMLPSGQQTVGRKTSAYGRQHPLLLTIGSIVIALWLVLFTWVGWRRRKHGGGGASAVEALAELFHPSQRHVQQERERQLVLRDDADSGAPPSSVDLDSGKAFIRPRQGCASRHDAS</sequence>
<dbReference type="RefSeq" id="WP_386404692.1">
    <property type="nucleotide sequence ID" value="NZ_JBHSPT010000093.1"/>
</dbReference>
<name>A0ABW1M7T8_9ACTN</name>
<evidence type="ECO:0000313" key="3">
    <source>
        <dbReference type="Proteomes" id="UP001596242"/>
    </source>
</evidence>
<accession>A0ABW1M7T8</accession>
<comment type="caution">
    <text evidence="2">The sequence shown here is derived from an EMBL/GenBank/DDBJ whole genome shotgun (WGS) entry which is preliminary data.</text>
</comment>
<proteinExistence type="predicted"/>
<dbReference type="InterPro" id="IPR045684">
    <property type="entry name" value="DUF6191"/>
</dbReference>
<keyword evidence="1" id="KW-0812">Transmembrane</keyword>
<gene>
    <name evidence="2" type="ORF">ACFP50_31570</name>
</gene>
<protein>
    <submittedName>
        <fullName evidence="2">DUF6191 domain-containing protein</fullName>
    </submittedName>
</protein>
<feature type="transmembrane region" description="Helical" evidence="1">
    <location>
        <begin position="48"/>
        <end position="69"/>
    </location>
</feature>
<evidence type="ECO:0000256" key="1">
    <source>
        <dbReference type="SAM" id="Phobius"/>
    </source>
</evidence>